<dbReference type="Pfam" id="PF25944">
    <property type="entry name" value="Beta-barrel_RND"/>
    <property type="match status" value="1"/>
</dbReference>
<dbReference type="Pfam" id="PF25917">
    <property type="entry name" value="BSH_RND"/>
    <property type="match status" value="1"/>
</dbReference>
<feature type="domain" description="Multidrug resistance protein MdtA-like barrel-sandwich hybrid" evidence="5">
    <location>
        <begin position="61"/>
        <end position="203"/>
    </location>
</feature>
<dbReference type="AlphaFoldDB" id="A0A848G8V9"/>
<dbReference type="Gene3D" id="1.10.287.470">
    <property type="entry name" value="Helix hairpin bin"/>
    <property type="match status" value="1"/>
</dbReference>
<proteinExistence type="inferred from homology"/>
<dbReference type="InterPro" id="IPR058625">
    <property type="entry name" value="MdtA-like_BSH"/>
</dbReference>
<dbReference type="PANTHER" id="PTHR30158">
    <property type="entry name" value="ACRA/E-RELATED COMPONENT OF DRUG EFFLUX TRANSPORTER"/>
    <property type="match status" value="1"/>
</dbReference>
<dbReference type="Pfam" id="PF25876">
    <property type="entry name" value="HH_MFP_RND"/>
    <property type="match status" value="1"/>
</dbReference>
<feature type="chain" id="PRO_5032437516" evidence="3">
    <location>
        <begin position="21"/>
        <end position="383"/>
    </location>
</feature>
<dbReference type="InterPro" id="IPR058627">
    <property type="entry name" value="MdtA-like_C"/>
</dbReference>
<evidence type="ECO:0000256" key="1">
    <source>
        <dbReference type="ARBA" id="ARBA00004196"/>
    </source>
</evidence>
<protein>
    <submittedName>
        <fullName evidence="8">Efflux RND transporter periplasmic adaptor subunit</fullName>
    </submittedName>
</protein>
<comment type="caution">
    <text evidence="8">The sequence shown here is derived from an EMBL/GenBank/DDBJ whole genome shotgun (WGS) entry which is preliminary data.</text>
</comment>
<dbReference type="FunFam" id="2.40.420.20:FF:000001">
    <property type="entry name" value="Efflux RND transporter periplasmic adaptor subunit"/>
    <property type="match status" value="1"/>
</dbReference>
<evidence type="ECO:0000259" key="5">
    <source>
        <dbReference type="Pfam" id="PF25917"/>
    </source>
</evidence>
<dbReference type="RefSeq" id="WP_169146870.1">
    <property type="nucleotide sequence ID" value="NZ_JABBGA010000014.1"/>
</dbReference>
<dbReference type="PROSITE" id="PS51257">
    <property type="entry name" value="PROKAR_LIPOPROTEIN"/>
    <property type="match status" value="1"/>
</dbReference>
<dbReference type="GO" id="GO:0005886">
    <property type="term" value="C:plasma membrane"/>
    <property type="evidence" value="ECO:0007669"/>
    <property type="project" value="TreeGrafter"/>
</dbReference>
<dbReference type="GO" id="GO:0030313">
    <property type="term" value="C:cell envelope"/>
    <property type="evidence" value="ECO:0007669"/>
    <property type="project" value="UniProtKB-SubCell"/>
</dbReference>
<dbReference type="SUPFAM" id="SSF111369">
    <property type="entry name" value="HlyD-like secretion proteins"/>
    <property type="match status" value="1"/>
</dbReference>
<dbReference type="Pfam" id="PF25967">
    <property type="entry name" value="RND-MFP_C"/>
    <property type="match status" value="1"/>
</dbReference>
<dbReference type="Gene3D" id="2.40.50.100">
    <property type="match status" value="1"/>
</dbReference>
<gene>
    <name evidence="8" type="ORF">HHL15_16395</name>
</gene>
<feature type="domain" description="Multidrug resistance protein MdtA-like alpha-helical hairpin" evidence="4">
    <location>
        <begin position="102"/>
        <end position="170"/>
    </location>
</feature>
<dbReference type="Proteomes" id="UP000580043">
    <property type="component" value="Unassembled WGS sequence"/>
</dbReference>
<dbReference type="NCBIfam" id="TIGR01730">
    <property type="entry name" value="RND_mfp"/>
    <property type="match status" value="1"/>
</dbReference>
<dbReference type="GO" id="GO:0046677">
    <property type="term" value="P:response to antibiotic"/>
    <property type="evidence" value="ECO:0007669"/>
    <property type="project" value="TreeGrafter"/>
</dbReference>
<name>A0A848G8V9_9RHOO</name>
<evidence type="ECO:0000313" key="8">
    <source>
        <dbReference type="EMBL" id="NML27335.1"/>
    </source>
</evidence>
<dbReference type="InterPro" id="IPR058624">
    <property type="entry name" value="MdtA-like_HH"/>
</dbReference>
<evidence type="ECO:0000256" key="2">
    <source>
        <dbReference type="ARBA" id="ARBA00009477"/>
    </source>
</evidence>
<evidence type="ECO:0000259" key="7">
    <source>
        <dbReference type="Pfam" id="PF25967"/>
    </source>
</evidence>
<evidence type="ECO:0000313" key="9">
    <source>
        <dbReference type="Proteomes" id="UP000580043"/>
    </source>
</evidence>
<keyword evidence="3" id="KW-0732">Signal</keyword>
<dbReference type="GO" id="GO:0022857">
    <property type="term" value="F:transmembrane transporter activity"/>
    <property type="evidence" value="ECO:0007669"/>
    <property type="project" value="InterPro"/>
</dbReference>
<dbReference type="Gene3D" id="2.40.30.170">
    <property type="match status" value="1"/>
</dbReference>
<feature type="signal peptide" evidence="3">
    <location>
        <begin position="1"/>
        <end position="20"/>
    </location>
</feature>
<dbReference type="Gene3D" id="2.40.420.20">
    <property type="match status" value="1"/>
</dbReference>
<dbReference type="InterPro" id="IPR006143">
    <property type="entry name" value="RND_pump_MFP"/>
</dbReference>
<organism evidence="8 9">
    <name type="scientific">Zoogloea dura</name>
    <dbReference type="NCBI Taxonomy" id="2728840"/>
    <lineage>
        <taxon>Bacteria</taxon>
        <taxon>Pseudomonadati</taxon>
        <taxon>Pseudomonadota</taxon>
        <taxon>Betaproteobacteria</taxon>
        <taxon>Rhodocyclales</taxon>
        <taxon>Zoogloeaceae</taxon>
        <taxon>Zoogloea</taxon>
    </lineage>
</organism>
<evidence type="ECO:0000256" key="3">
    <source>
        <dbReference type="SAM" id="SignalP"/>
    </source>
</evidence>
<evidence type="ECO:0000259" key="6">
    <source>
        <dbReference type="Pfam" id="PF25944"/>
    </source>
</evidence>
<evidence type="ECO:0000259" key="4">
    <source>
        <dbReference type="Pfam" id="PF25876"/>
    </source>
</evidence>
<sequence length="383" mass="40725">MKSANLLRLVPLLGAGAVLAACTQGEALSPPPEAALVSITRVVMSPVRLEDELPGRVAAMRSAEIRPQVGGIVQKRLFEQGAEVREGQPLFQINPAPFKAEVDSADAALKRAMTALERARLQVERLEPLVEADAVSRQLYDDAVSQRNQAAADVDQARATLARRQLDLGFATIRAPISGRIGEEMVTEGALVSTTDTAPMARVQQIDQVYVDVRQPASMLETLRKSAGRPSAADGRAAILDAQGKPYPVKGEILFSGINVDAGTGDVVLRIRVENTGRHLLPGMYVRARVPQGGATEGILAPQQAIVRTGDGLSRVWVIDGDGKARQHAVQLGKVVDGHYLVSSGLKAGDKLVVEGLDRLKDGDGVTEQAWQGARAPASQAAR</sequence>
<feature type="domain" description="Multidrug resistance protein MdtA-like C-terminal permuted SH3" evidence="7">
    <location>
        <begin position="299"/>
        <end position="359"/>
    </location>
</feature>
<dbReference type="InterPro" id="IPR058626">
    <property type="entry name" value="MdtA-like_b-barrel"/>
</dbReference>
<feature type="domain" description="Multidrug resistance protein MdtA-like beta-barrel" evidence="6">
    <location>
        <begin position="209"/>
        <end position="291"/>
    </location>
</feature>
<keyword evidence="9" id="KW-1185">Reference proteome</keyword>
<comment type="subcellular location">
    <subcellularLocation>
        <location evidence="1">Cell envelope</location>
    </subcellularLocation>
</comment>
<dbReference type="EMBL" id="JABBGA010000014">
    <property type="protein sequence ID" value="NML27335.1"/>
    <property type="molecule type" value="Genomic_DNA"/>
</dbReference>
<accession>A0A848G8V9</accession>
<reference evidence="8 9" key="1">
    <citation type="submission" date="2020-04" db="EMBL/GenBank/DDBJ databases">
        <title>Zoogloea sp. G-4-1-14 isolated from soil.</title>
        <authorList>
            <person name="Dahal R.H."/>
        </authorList>
    </citation>
    <scope>NUCLEOTIDE SEQUENCE [LARGE SCALE GENOMIC DNA]</scope>
    <source>
        <strain evidence="8 9">G-4-1-14</strain>
    </source>
</reference>
<dbReference type="PANTHER" id="PTHR30158:SF3">
    <property type="entry name" value="MULTIDRUG EFFLUX PUMP SUBUNIT ACRA-RELATED"/>
    <property type="match status" value="1"/>
</dbReference>
<comment type="similarity">
    <text evidence="2">Belongs to the membrane fusion protein (MFP) (TC 8.A.1) family.</text>
</comment>